<dbReference type="Pfam" id="PF05154">
    <property type="entry name" value="TM2"/>
    <property type="match status" value="1"/>
</dbReference>
<gene>
    <name evidence="7" type="ORF">K4G66_27555</name>
</gene>
<dbReference type="GO" id="GO:0016020">
    <property type="term" value="C:membrane"/>
    <property type="evidence" value="ECO:0007669"/>
    <property type="project" value="UniProtKB-SubCell"/>
</dbReference>
<evidence type="ECO:0000256" key="2">
    <source>
        <dbReference type="ARBA" id="ARBA00022692"/>
    </source>
</evidence>
<accession>A0AA49JCY3</accession>
<protein>
    <submittedName>
        <fullName evidence="7">TM2 domain-containing protein</fullName>
    </submittedName>
</protein>
<evidence type="ECO:0000313" key="7">
    <source>
        <dbReference type="EMBL" id="WKN36128.1"/>
    </source>
</evidence>
<keyword evidence="3 5" id="KW-1133">Transmembrane helix</keyword>
<dbReference type="EMBL" id="CP120682">
    <property type="protein sequence ID" value="WKN36128.1"/>
    <property type="molecule type" value="Genomic_DNA"/>
</dbReference>
<evidence type="ECO:0000256" key="5">
    <source>
        <dbReference type="SAM" id="Phobius"/>
    </source>
</evidence>
<evidence type="ECO:0000256" key="4">
    <source>
        <dbReference type="ARBA" id="ARBA00023136"/>
    </source>
</evidence>
<feature type="transmembrane region" description="Helical" evidence="5">
    <location>
        <begin position="30"/>
        <end position="55"/>
    </location>
</feature>
<evidence type="ECO:0000256" key="1">
    <source>
        <dbReference type="ARBA" id="ARBA00004141"/>
    </source>
</evidence>
<organism evidence="7">
    <name type="scientific">Roseihalotalea indica</name>
    <dbReference type="NCBI Taxonomy" id="2867963"/>
    <lineage>
        <taxon>Bacteria</taxon>
        <taxon>Pseudomonadati</taxon>
        <taxon>Bacteroidota</taxon>
        <taxon>Cytophagia</taxon>
        <taxon>Cytophagales</taxon>
        <taxon>Catalimonadaceae</taxon>
        <taxon>Roseihalotalea</taxon>
    </lineage>
</organism>
<keyword evidence="4 5" id="KW-0472">Membrane</keyword>
<dbReference type="AlphaFoldDB" id="A0AA49JCY3"/>
<feature type="transmembrane region" description="Helical" evidence="5">
    <location>
        <begin position="7"/>
        <end position="24"/>
    </location>
</feature>
<sequence length="151" mass="17840">MKYKPYAIIIAIFFGGFGIHRFYVGQPKKGWWYVAFCWTLVPVLIGWIDAIMFGLMGYAEFNRRYNLGHELTKKFSDDEVLLAASFEKAREEELLREIEQLGTKEKVREYLQTAKERGDYLPRLVYARAHAILNDQPWIMNNSFDFDQKIN</sequence>
<name>A0AA49JCY3_9BACT</name>
<proteinExistence type="predicted"/>
<reference evidence="7" key="1">
    <citation type="journal article" date="2023" name="Comput. Struct. Biotechnol. J.">
        <title>Discovery of a novel marine Bacteroidetes with a rich repertoire of carbohydrate-active enzymes.</title>
        <authorList>
            <person name="Chen B."/>
            <person name="Liu G."/>
            <person name="Chen Q."/>
            <person name="Wang H."/>
            <person name="Liu L."/>
            <person name="Tang K."/>
        </authorList>
    </citation>
    <scope>NUCLEOTIDE SEQUENCE</scope>
    <source>
        <strain evidence="7">TK19036</strain>
    </source>
</reference>
<evidence type="ECO:0000259" key="6">
    <source>
        <dbReference type="Pfam" id="PF05154"/>
    </source>
</evidence>
<feature type="domain" description="TM2" evidence="6">
    <location>
        <begin position="4"/>
        <end position="51"/>
    </location>
</feature>
<evidence type="ECO:0000256" key="3">
    <source>
        <dbReference type="ARBA" id="ARBA00022989"/>
    </source>
</evidence>
<keyword evidence="2 5" id="KW-0812">Transmembrane</keyword>
<comment type="subcellular location">
    <subcellularLocation>
        <location evidence="1">Membrane</location>
        <topology evidence="1">Multi-pass membrane protein</topology>
    </subcellularLocation>
</comment>
<reference evidence="7" key="2">
    <citation type="journal article" date="2024" name="Antonie Van Leeuwenhoek">
        <title>Roseihalotalea indica gen. nov., sp. nov., a halophilic Bacteroidetes from mesopelagic Southwest Indian Ocean with higher carbohydrate metabolic potential.</title>
        <authorList>
            <person name="Chen B."/>
            <person name="Zhang M."/>
            <person name="Lin D."/>
            <person name="Ye J."/>
            <person name="Tang K."/>
        </authorList>
    </citation>
    <scope>NUCLEOTIDE SEQUENCE</scope>
    <source>
        <strain evidence="7">TK19036</strain>
    </source>
</reference>
<dbReference type="InterPro" id="IPR007829">
    <property type="entry name" value="TM2"/>
</dbReference>